<evidence type="ECO:0000256" key="1">
    <source>
        <dbReference type="SAM" id="MobiDB-lite"/>
    </source>
</evidence>
<dbReference type="PANTHER" id="PTHR34310">
    <property type="entry name" value="DUF427 DOMAIN PROTEIN (AFU_ORTHOLOGUE AFUA_3G02220)"/>
    <property type="match status" value="1"/>
</dbReference>
<evidence type="ECO:0000313" key="4">
    <source>
        <dbReference type="Proteomes" id="UP001596012"/>
    </source>
</evidence>
<reference evidence="4" key="1">
    <citation type="journal article" date="2019" name="Int. J. Syst. Evol. Microbiol.">
        <title>The Global Catalogue of Microorganisms (GCM) 10K type strain sequencing project: providing services to taxonomists for standard genome sequencing and annotation.</title>
        <authorList>
            <consortium name="The Broad Institute Genomics Platform"/>
            <consortium name="The Broad Institute Genome Sequencing Center for Infectious Disease"/>
            <person name="Wu L."/>
            <person name="Ma J."/>
        </authorList>
    </citation>
    <scope>NUCLEOTIDE SEQUENCE [LARGE SCALE GENOMIC DNA]</scope>
    <source>
        <strain evidence="4">DT43</strain>
    </source>
</reference>
<dbReference type="Proteomes" id="UP001596012">
    <property type="component" value="Unassembled WGS sequence"/>
</dbReference>
<dbReference type="InterPro" id="IPR038694">
    <property type="entry name" value="DUF427_sf"/>
</dbReference>
<dbReference type="Gene3D" id="2.170.150.40">
    <property type="entry name" value="Domain of unknown function (DUF427)"/>
    <property type="match status" value="1"/>
</dbReference>
<gene>
    <name evidence="3" type="ORF">ACFPH6_33500</name>
</gene>
<evidence type="ECO:0000313" key="3">
    <source>
        <dbReference type="EMBL" id="MFC4469374.1"/>
    </source>
</evidence>
<sequence>MNDAATTATAMISGRPSVCGRRPNRVTTPTTSRADDAPASVPEVVENSSLIRVVTRDGRKVVARTTSAVTLTEAGCPAVQCILLADVDQALLERTDSHTYCPYKGEASYYSLVTPEKKIADTVWF</sequence>
<dbReference type="RefSeq" id="WP_386348278.1">
    <property type="nucleotide sequence ID" value="NZ_JBHSFG010000061.1"/>
</dbReference>
<organism evidence="3 4">
    <name type="scientific">Streptomyces xiangluensis</name>
    <dbReference type="NCBI Taxonomy" id="2665720"/>
    <lineage>
        <taxon>Bacteria</taxon>
        <taxon>Bacillati</taxon>
        <taxon>Actinomycetota</taxon>
        <taxon>Actinomycetes</taxon>
        <taxon>Kitasatosporales</taxon>
        <taxon>Streptomycetaceae</taxon>
        <taxon>Streptomyces</taxon>
    </lineage>
</organism>
<evidence type="ECO:0000259" key="2">
    <source>
        <dbReference type="Pfam" id="PF04248"/>
    </source>
</evidence>
<dbReference type="EMBL" id="JBHSFG010000061">
    <property type="protein sequence ID" value="MFC4469374.1"/>
    <property type="molecule type" value="Genomic_DNA"/>
</dbReference>
<name>A0ABV8YXB9_9ACTN</name>
<protein>
    <submittedName>
        <fullName evidence="3">DUF427 domain-containing protein</fullName>
    </submittedName>
</protein>
<feature type="domain" description="DUF427" evidence="2">
    <location>
        <begin position="59"/>
        <end position="125"/>
    </location>
</feature>
<proteinExistence type="predicted"/>
<dbReference type="PANTHER" id="PTHR34310:SF9">
    <property type="entry name" value="BLR5716 PROTEIN"/>
    <property type="match status" value="1"/>
</dbReference>
<feature type="compositionally biased region" description="Polar residues" evidence="1">
    <location>
        <begin position="1"/>
        <end position="10"/>
    </location>
</feature>
<dbReference type="InterPro" id="IPR007361">
    <property type="entry name" value="DUF427"/>
</dbReference>
<comment type="caution">
    <text evidence="3">The sequence shown here is derived from an EMBL/GenBank/DDBJ whole genome shotgun (WGS) entry which is preliminary data.</text>
</comment>
<dbReference type="Pfam" id="PF04248">
    <property type="entry name" value="NTP_transf_9"/>
    <property type="match status" value="1"/>
</dbReference>
<feature type="region of interest" description="Disordered" evidence="1">
    <location>
        <begin position="1"/>
        <end position="40"/>
    </location>
</feature>
<accession>A0ABV8YXB9</accession>
<keyword evidence="4" id="KW-1185">Reference proteome</keyword>